<dbReference type="AlphaFoldDB" id="A0A9Q3EUL8"/>
<dbReference type="InterPro" id="IPR036397">
    <property type="entry name" value="RNaseH_sf"/>
</dbReference>
<dbReference type="Proteomes" id="UP000765509">
    <property type="component" value="Unassembled WGS sequence"/>
</dbReference>
<evidence type="ECO:0000313" key="2">
    <source>
        <dbReference type="Proteomes" id="UP000765509"/>
    </source>
</evidence>
<accession>A0A9Q3EUL8</accession>
<proteinExistence type="predicted"/>
<dbReference type="EMBL" id="AVOT02033622">
    <property type="protein sequence ID" value="MBW0527564.1"/>
    <property type="molecule type" value="Genomic_DNA"/>
</dbReference>
<protein>
    <recommendedName>
        <fullName evidence="3">Tc1-like transposase DDE domain-containing protein</fullName>
    </recommendedName>
</protein>
<sequence length="138" mass="15643">MVWGAFIGSTKSPLVFLDGTQIAVTFIQQLYEPHLCPLYNYVVHAPYIQISNKQPATNQINKLPWPTHSPDLTPIANVWKVLKTCVTKHHQPCTLDKLHMAIQSTWDDVSPTFFEKLLIGMHKRMEAVIESNGGSTTW</sequence>
<name>A0A9Q3EUL8_9BASI</name>
<keyword evidence="2" id="KW-1185">Reference proteome</keyword>
<organism evidence="1 2">
    <name type="scientific">Austropuccinia psidii MF-1</name>
    <dbReference type="NCBI Taxonomy" id="1389203"/>
    <lineage>
        <taxon>Eukaryota</taxon>
        <taxon>Fungi</taxon>
        <taxon>Dikarya</taxon>
        <taxon>Basidiomycota</taxon>
        <taxon>Pucciniomycotina</taxon>
        <taxon>Pucciniomycetes</taxon>
        <taxon>Pucciniales</taxon>
        <taxon>Sphaerophragmiaceae</taxon>
        <taxon>Austropuccinia</taxon>
    </lineage>
</organism>
<reference evidence="1" key="1">
    <citation type="submission" date="2021-03" db="EMBL/GenBank/DDBJ databases">
        <title>Draft genome sequence of rust myrtle Austropuccinia psidii MF-1, a brazilian biotype.</title>
        <authorList>
            <person name="Quecine M.C."/>
            <person name="Pachon D.M.R."/>
            <person name="Bonatelli M.L."/>
            <person name="Correr F.H."/>
            <person name="Franceschini L.M."/>
            <person name="Leite T.F."/>
            <person name="Margarido G.R.A."/>
            <person name="Almeida C.A."/>
            <person name="Ferrarezi J.A."/>
            <person name="Labate C.A."/>
        </authorList>
    </citation>
    <scope>NUCLEOTIDE SEQUENCE</scope>
    <source>
        <strain evidence="1">MF-1</strain>
    </source>
</reference>
<gene>
    <name evidence="1" type="ORF">O181_067279</name>
</gene>
<dbReference type="GO" id="GO:0003676">
    <property type="term" value="F:nucleic acid binding"/>
    <property type="evidence" value="ECO:0007669"/>
    <property type="project" value="InterPro"/>
</dbReference>
<dbReference type="OrthoDB" id="2753252at2759"/>
<comment type="caution">
    <text evidence="1">The sequence shown here is derived from an EMBL/GenBank/DDBJ whole genome shotgun (WGS) entry which is preliminary data.</text>
</comment>
<dbReference type="Gene3D" id="3.30.420.10">
    <property type="entry name" value="Ribonuclease H-like superfamily/Ribonuclease H"/>
    <property type="match status" value="1"/>
</dbReference>
<evidence type="ECO:0008006" key="3">
    <source>
        <dbReference type="Google" id="ProtNLM"/>
    </source>
</evidence>
<evidence type="ECO:0000313" key="1">
    <source>
        <dbReference type="EMBL" id="MBW0527564.1"/>
    </source>
</evidence>